<evidence type="ECO:0000313" key="4">
    <source>
        <dbReference type="Proteomes" id="UP000663305"/>
    </source>
</evidence>
<accession>A0A897NKF3</accession>
<feature type="transmembrane region" description="Helical" evidence="1">
    <location>
        <begin position="12"/>
        <end position="30"/>
    </location>
</feature>
<dbReference type="Proteomes" id="UP000663305">
    <property type="component" value="Chromosome"/>
</dbReference>
<feature type="transmembrane region" description="Helical" evidence="1">
    <location>
        <begin position="42"/>
        <end position="61"/>
    </location>
</feature>
<evidence type="ECO:0000313" key="3">
    <source>
        <dbReference type="EMBL" id="QSG11349.1"/>
    </source>
</evidence>
<gene>
    <name evidence="3" type="ORF">HSBGL_0919</name>
</gene>
<protein>
    <submittedName>
        <fullName evidence="3">Membrane associated protein with extracellular Ig-like domain, a component of a putative secretion system</fullName>
    </submittedName>
</protein>
<name>A0A897NKF3_9EURY</name>
<reference evidence="3" key="1">
    <citation type="submission" date="2020-11" db="EMBL/GenBank/DDBJ databases">
        <title>Carbohydrate-dependent, anaerobic sulfur respiration: A novel catabolism in halophilic archaea.</title>
        <authorList>
            <person name="Sorokin D.Y."/>
            <person name="Messina E."/>
            <person name="Smedile F."/>
            <person name="La Cono V."/>
            <person name="Hallsworth J.E."/>
            <person name="Yakimov M.M."/>
        </authorList>
    </citation>
    <scope>NUCLEOTIDE SEQUENCE</scope>
    <source>
        <strain evidence="3">HSR-Bgl</strain>
    </source>
</reference>
<feature type="transmembrane region" description="Helical" evidence="1">
    <location>
        <begin position="118"/>
        <end position="140"/>
    </location>
</feature>
<proteinExistence type="predicted"/>
<feature type="transmembrane region" description="Helical" evidence="1">
    <location>
        <begin position="161"/>
        <end position="186"/>
    </location>
</feature>
<dbReference type="EMBL" id="CP064789">
    <property type="protein sequence ID" value="QSG11349.1"/>
    <property type="molecule type" value="Genomic_DNA"/>
</dbReference>
<dbReference type="InterPro" id="IPR014495">
    <property type="entry name" value="UCP018671"/>
</dbReference>
<feature type="domain" description="DUF1616" evidence="2">
    <location>
        <begin position="19"/>
        <end position="320"/>
    </location>
</feature>
<dbReference type="Pfam" id="PF07760">
    <property type="entry name" value="DUF1616"/>
    <property type="match status" value="1"/>
</dbReference>
<sequence length="324" mass="34574">MKAGDGRSKGSVPYDLVLVVALALVVGVGASLPPVSDSPVRLVLAVVVVFLPGYSLIAVLFPRRRLASEEAPGSLAARARQLDGFDRLVLAGTVGLVVTPLLGIGLDFSPWSLREGPLLVALLGFVIVTSAIAAVRRFRLPPEERYAPSRRWVTFGTADPLSGSTVVTVAVVAAVVVAAGGVFVVASTDETGETFTEFLVLGTDGDRLVAGSYPTETVAGESVTVTLGIENQESREQSYTVVTQLQMVTREDGRTRVLGQETFEPVRLTVATEETLRHEHTLTPTQVGPNQRLVFLLYRGEPPATPTIDNAYRSTHLWVNVTSV</sequence>
<dbReference type="RefSeq" id="WP_229125874.1">
    <property type="nucleotide sequence ID" value="NZ_CP064789.1"/>
</dbReference>
<dbReference type="InterPro" id="IPR011674">
    <property type="entry name" value="DUF1616"/>
</dbReference>
<keyword evidence="1" id="KW-0472">Membrane</keyword>
<dbReference type="PIRSF" id="PIRSF018671">
    <property type="entry name" value="UCP018671"/>
    <property type="match status" value="1"/>
</dbReference>
<dbReference type="AlphaFoldDB" id="A0A897NKF3"/>
<keyword evidence="1" id="KW-0812">Transmembrane</keyword>
<organism evidence="3 4">
    <name type="scientific">Halapricum desulfuricans</name>
    <dbReference type="NCBI Taxonomy" id="2841257"/>
    <lineage>
        <taxon>Archaea</taxon>
        <taxon>Methanobacteriati</taxon>
        <taxon>Methanobacteriota</taxon>
        <taxon>Stenosarchaea group</taxon>
        <taxon>Halobacteria</taxon>
        <taxon>Halobacteriales</taxon>
        <taxon>Haloarculaceae</taxon>
        <taxon>Halapricum</taxon>
    </lineage>
</organism>
<keyword evidence="1" id="KW-1133">Transmembrane helix</keyword>
<evidence type="ECO:0000259" key="2">
    <source>
        <dbReference type="Pfam" id="PF07760"/>
    </source>
</evidence>
<dbReference type="GeneID" id="68860445"/>
<feature type="transmembrane region" description="Helical" evidence="1">
    <location>
        <begin position="88"/>
        <end position="106"/>
    </location>
</feature>
<evidence type="ECO:0000256" key="1">
    <source>
        <dbReference type="SAM" id="Phobius"/>
    </source>
</evidence>